<protein>
    <recommendedName>
        <fullName evidence="4">YcxB family protein</fullName>
    </recommendedName>
</protein>
<dbReference type="Proteomes" id="UP001176429">
    <property type="component" value="Unassembled WGS sequence"/>
</dbReference>
<reference evidence="2" key="1">
    <citation type="submission" date="2023-07" db="EMBL/GenBank/DDBJ databases">
        <authorList>
            <person name="Kim M.K."/>
        </authorList>
    </citation>
    <scope>NUCLEOTIDE SEQUENCE</scope>
    <source>
        <strain evidence="2">ASUV-10-1</strain>
    </source>
</reference>
<keyword evidence="1" id="KW-0472">Membrane</keyword>
<evidence type="ECO:0008006" key="4">
    <source>
        <dbReference type="Google" id="ProtNLM"/>
    </source>
</evidence>
<organism evidence="2 3">
    <name type="scientific">Hymenobacter aranciens</name>
    <dbReference type="NCBI Taxonomy" id="3063996"/>
    <lineage>
        <taxon>Bacteria</taxon>
        <taxon>Pseudomonadati</taxon>
        <taxon>Bacteroidota</taxon>
        <taxon>Cytophagia</taxon>
        <taxon>Cytophagales</taxon>
        <taxon>Hymenobacteraceae</taxon>
        <taxon>Hymenobacter</taxon>
    </lineage>
</organism>
<evidence type="ECO:0000256" key="1">
    <source>
        <dbReference type="SAM" id="Phobius"/>
    </source>
</evidence>
<keyword evidence="1" id="KW-0812">Transmembrane</keyword>
<keyword evidence="3" id="KW-1185">Reference proteome</keyword>
<keyword evidence="1" id="KW-1133">Transmembrane helix</keyword>
<evidence type="ECO:0000313" key="3">
    <source>
        <dbReference type="Proteomes" id="UP001176429"/>
    </source>
</evidence>
<feature type="transmembrane region" description="Helical" evidence="1">
    <location>
        <begin position="32"/>
        <end position="51"/>
    </location>
</feature>
<gene>
    <name evidence="2" type="ORF">Q5H93_16135</name>
</gene>
<proteinExistence type="predicted"/>
<sequence length="174" mass="19578">MSSIVIAASPLTYAEYQKLSLADARARHPKQYIFLPLFSIIPLVVTATLLANNDFATIGWDTLGILLLLPAISTIVWLATWLTIRRNYSRNEVLRNGVVYHLDAQRIVQEGNIPQTILWSDIARNAKQVGEWILLRHAAAASSEIYFLNTNSVMLPAIRTELLDLLKSKRVKPI</sequence>
<dbReference type="RefSeq" id="WP_305007630.1">
    <property type="nucleotide sequence ID" value="NZ_JAUQSY010000010.1"/>
</dbReference>
<dbReference type="EMBL" id="JAUQSY010000010">
    <property type="protein sequence ID" value="MDO7876275.1"/>
    <property type="molecule type" value="Genomic_DNA"/>
</dbReference>
<name>A0ABT9BDE9_9BACT</name>
<evidence type="ECO:0000313" key="2">
    <source>
        <dbReference type="EMBL" id="MDO7876275.1"/>
    </source>
</evidence>
<accession>A0ABT9BDE9</accession>
<comment type="caution">
    <text evidence="2">The sequence shown here is derived from an EMBL/GenBank/DDBJ whole genome shotgun (WGS) entry which is preliminary data.</text>
</comment>
<feature type="transmembrane region" description="Helical" evidence="1">
    <location>
        <begin position="63"/>
        <end position="84"/>
    </location>
</feature>